<feature type="transmembrane region" description="Helical" evidence="2">
    <location>
        <begin position="354"/>
        <end position="374"/>
    </location>
</feature>
<dbReference type="RefSeq" id="WP_397086814.1">
    <property type="nucleotide sequence ID" value="NZ_JBITGY010000009.1"/>
</dbReference>
<evidence type="ECO:0008006" key="5">
    <source>
        <dbReference type="Google" id="ProtNLM"/>
    </source>
</evidence>
<reference evidence="3 4" key="1">
    <citation type="submission" date="2024-10" db="EMBL/GenBank/DDBJ databases">
        <title>The Natural Products Discovery Center: Release of the First 8490 Sequenced Strains for Exploring Actinobacteria Biosynthetic Diversity.</title>
        <authorList>
            <person name="Kalkreuter E."/>
            <person name="Kautsar S.A."/>
            <person name="Yang D."/>
            <person name="Bader C.D."/>
            <person name="Teijaro C.N."/>
            <person name="Fluegel L."/>
            <person name="Davis C.M."/>
            <person name="Simpson J.R."/>
            <person name="Lauterbach L."/>
            <person name="Steele A.D."/>
            <person name="Gui C."/>
            <person name="Meng S."/>
            <person name="Li G."/>
            <person name="Viehrig K."/>
            <person name="Ye F."/>
            <person name="Su P."/>
            <person name="Kiefer A.F."/>
            <person name="Nichols A."/>
            <person name="Cepeda A.J."/>
            <person name="Yan W."/>
            <person name="Fan B."/>
            <person name="Jiang Y."/>
            <person name="Adhikari A."/>
            <person name="Zheng C.-J."/>
            <person name="Schuster L."/>
            <person name="Cowan T.M."/>
            <person name="Smanski M.J."/>
            <person name="Chevrette M.G."/>
            <person name="De Carvalho L.P.S."/>
            <person name="Shen B."/>
        </authorList>
    </citation>
    <scope>NUCLEOTIDE SEQUENCE [LARGE SCALE GENOMIC DNA]</scope>
    <source>
        <strain evidence="3 4">NPDC050545</strain>
    </source>
</reference>
<keyword evidence="2" id="KW-1133">Transmembrane helix</keyword>
<comment type="caution">
    <text evidence="3">The sequence shown here is derived from an EMBL/GenBank/DDBJ whole genome shotgun (WGS) entry which is preliminary data.</text>
</comment>
<keyword evidence="4" id="KW-1185">Reference proteome</keyword>
<proteinExistence type="predicted"/>
<evidence type="ECO:0000313" key="3">
    <source>
        <dbReference type="EMBL" id="MFI6501910.1"/>
    </source>
</evidence>
<dbReference type="EMBL" id="JBITGY010000009">
    <property type="protein sequence ID" value="MFI6501910.1"/>
    <property type="molecule type" value="Genomic_DNA"/>
</dbReference>
<gene>
    <name evidence="3" type="ORF">ACIBG2_31330</name>
</gene>
<feature type="compositionally biased region" description="Polar residues" evidence="1">
    <location>
        <begin position="173"/>
        <end position="195"/>
    </location>
</feature>
<feature type="region of interest" description="Disordered" evidence="1">
    <location>
        <begin position="255"/>
        <end position="324"/>
    </location>
</feature>
<keyword evidence="2" id="KW-0812">Transmembrane</keyword>
<evidence type="ECO:0000256" key="1">
    <source>
        <dbReference type="SAM" id="MobiDB-lite"/>
    </source>
</evidence>
<evidence type="ECO:0000256" key="2">
    <source>
        <dbReference type="SAM" id="Phobius"/>
    </source>
</evidence>
<feature type="region of interest" description="Disordered" evidence="1">
    <location>
        <begin position="170"/>
        <end position="195"/>
    </location>
</feature>
<sequence length="386" mass="40798">MEPKIAGGMLDIGWRIAYQGNARFGSPGFFEAGSELSLHAEVDLTGAWNGVLRPEGAKTQDELKPGDTLELPDGLSDSATLKKPGTIGIKPGALHVRFTPAQSEVTVNNHDPRITYTAGWTHEYTGGRGDYDNNLHQTETQGDKATFTFVGTGVEYIGRREEGLGRVRVTLDGNPTTPQDVDPNTTGPRETQQKLWSWTSSPVDYREHVLEITNVENKRAFLDAIKVITAKVDAPPERDKATCTRISGDDYLEIVVPGAPTDTPTTPTPSKSPTTDPPPGNPPPGNGGGNDNGNNNANPLVPVGPGRVSVNTSTPRASASPTTTRYVKAAAQVLKTPKGGVETGEAPEGSGRPYALIGGGIALLLLSATGGLMVRRRRASHAGGVK</sequence>
<name>A0ABW7Z153_9ACTN</name>
<feature type="compositionally biased region" description="Pro residues" evidence="1">
    <location>
        <begin position="275"/>
        <end position="285"/>
    </location>
</feature>
<feature type="compositionally biased region" description="Low complexity" evidence="1">
    <location>
        <begin position="292"/>
        <end position="324"/>
    </location>
</feature>
<organism evidence="3 4">
    <name type="scientific">Nonomuraea typhae</name>
    <dbReference type="NCBI Taxonomy" id="2603600"/>
    <lineage>
        <taxon>Bacteria</taxon>
        <taxon>Bacillati</taxon>
        <taxon>Actinomycetota</taxon>
        <taxon>Actinomycetes</taxon>
        <taxon>Streptosporangiales</taxon>
        <taxon>Streptosporangiaceae</taxon>
        <taxon>Nonomuraea</taxon>
    </lineage>
</organism>
<accession>A0ABW7Z153</accession>
<feature type="compositionally biased region" description="Low complexity" evidence="1">
    <location>
        <begin position="260"/>
        <end position="274"/>
    </location>
</feature>
<keyword evidence="2" id="KW-0472">Membrane</keyword>
<dbReference type="Proteomes" id="UP001612741">
    <property type="component" value="Unassembled WGS sequence"/>
</dbReference>
<dbReference type="Gene3D" id="2.60.120.260">
    <property type="entry name" value="Galactose-binding domain-like"/>
    <property type="match status" value="1"/>
</dbReference>
<evidence type="ECO:0000313" key="4">
    <source>
        <dbReference type="Proteomes" id="UP001612741"/>
    </source>
</evidence>
<protein>
    <recommendedName>
        <fullName evidence="5">LPXTG cell wall anchor domain-containing protein</fullName>
    </recommendedName>
</protein>